<dbReference type="Pfam" id="PF00106">
    <property type="entry name" value="adh_short"/>
    <property type="match status" value="1"/>
</dbReference>
<dbReference type="SMART" id="SM00822">
    <property type="entry name" value="PKS_KR"/>
    <property type="match status" value="1"/>
</dbReference>
<dbReference type="AlphaFoldDB" id="A0A0A0J442"/>
<dbReference type="PANTHER" id="PTHR44196:SF1">
    <property type="entry name" value="DEHYDROGENASE_REDUCTASE SDR FAMILY MEMBER 7B"/>
    <property type="match status" value="1"/>
</dbReference>
<evidence type="ECO:0000259" key="3">
    <source>
        <dbReference type="SMART" id="SM00822"/>
    </source>
</evidence>
<keyword evidence="5" id="KW-1185">Reference proteome</keyword>
<dbReference type="GO" id="GO:0016491">
    <property type="term" value="F:oxidoreductase activity"/>
    <property type="evidence" value="ECO:0007669"/>
    <property type="project" value="UniProtKB-KW"/>
</dbReference>
<keyword evidence="2" id="KW-0560">Oxidoreductase</keyword>
<organism evidence="4 5">
    <name type="scientific">Knoellia sinensis KCTC 19936</name>
    <dbReference type="NCBI Taxonomy" id="1385520"/>
    <lineage>
        <taxon>Bacteria</taxon>
        <taxon>Bacillati</taxon>
        <taxon>Actinomycetota</taxon>
        <taxon>Actinomycetes</taxon>
        <taxon>Micrococcales</taxon>
        <taxon>Intrasporangiaceae</taxon>
        <taxon>Knoellia</taxon>
    </lineage>
</organism>
<comment type="similarity">
    <text evidence="1">Belongs to the short-chain dehydrogenases/reductases (SDR) family.</text>
</comment>
<dbReference type="RefSeq" id="WP_035916429.1">
    <property type="nucleotide sequence ID" value="NZ_AVPJ01000008.1"/>
</dbReference>
<comment type="caution">
    <text evidence="4">The sequence shown here is derived from an EMBL/GenBank/DDBJ whole genome shotgun (WGS) entry which is preliminary data.</text>
</comment>
<dbReference type="Proteomes" id="UP000030002">
    <property type="component" value="Unassembled WGS sequence"/>
</dbReference>
<dbReference type="Gene3D" id="3.40.50.720">
    <property type="entry name" value="NAD(P)-binding Rossmann-like Domain"/>
    <property type="match status" value="1"/>
</dbReference>
<evidence type="ECO:0000256" key="2">
    <source>
        <dbReference type="ARBA" id="ARBA00023002"/>
    </source>
</evidence>
<reference evidence="4 5" key="1">
    <citation type="submission" date="2013-08" db="EMBL/GenBank/DDBJ databases">
        <title>The genome sequence of Knoellia sinensis.</title>
        <authorList>
            <person name="Zhu W."/>
            <person name="Wang G."/>
        </authorList>
    </citation>
    <scope>NUCLEOTIDE SEQUENCE [LARGE SCALE GENOMIC DNA]</scope>
    <source>
        <strain evidence="4 5">KCTC 19936</strain>
    </source>
</reference>
<evidence type="ECO:0000256" key="1">
    <source>
        <dbReference type="ARBA" id="ARBA00006484"/>
    </source>
</evidence>
<proteinExistence type="inferred from homology"/>
<feature type="domain" description="Ketoreductase" evidence="3">
    <location>
        <begin position="9"/>
        <end position="190"/>
    </location>
</feature>
<name>A0A0A0J442_9MICO</name>
<protein>
    <submittedName>
        <fullName evidence="4">Short-chain dehydrogenase</fullName>
    </submittedName>
</protein>
<evidence type="ECO:0000313" key="5">
    <source>
        <dbReference type="Proteomes" id="UP000030002"/>
    </source>
</evidence>
<accession>A0A0A0J442</accession>
<dbReference type="InterPro" id="IPR002347">
    <property type="entry name" value="SDR_fam"/>
</dbReference>
<dbReference type="STRING" id="1385520.N802_10990"/>
<dbReference type="SUPFAM" id="SSF51735">
    <property type="entry name" value="NAD(P)-binding Rossmann-fold domains"/>
    <property type="match status" value="1"/>
</dbReference>
<dbReference type="OrthoDB" id="3743899at2"/>
<dbReference type="CDD" id="cd05233">
    <property type="entry name" value="SDR_c"/>
    <property type="match status" value="1"/>
</dbReference>
<dbReference type="InterPro" id="IPR057326">
    <property type="entry name" value="KR_dom"/>
</dbReference>
<evidence type="ECO:0000313" key="4">
    <source>
        <dbReference type="EMBL" id="KGN32115.1"/>
    </source>
</evidence>
<dbReference type="EMBL" id="AVPJ01000008">
    <property type="protein sequence ID" value="KGN32115.1"/>
    <property type="molecule type" value="Genomic_DNA"/>
</dbReference>
<dbReference type="eggNOG" id="COG4221">
    <property type="taxonomic scope" value="Bacteria"/>
</dbReference>
<dbReference type="GO" id="GO:0016020">
    <property type="term" value="C:membrane"/>
    <property type="evidence" value="ECO:0007669"/>
    <property type="project" value="TreeGrafter"/>
</dbReference>
<dbReference type="PANTHER" id="PTHR44196">
    <property type="entry name" value="DEHYDROGENASE/REDUCTASE SDR FAMILY MEMBER 7B"/>
    <property type="match status" value="1"/>
</dbReference>
<sequence length="293" mass="30910">MSRHTLADRHALVTGAGRGIGAAVATELVRRGAQVAVVDRDPDAVADTVAALGPHATGLVADVRDRDAMAEAVTEAQRRLGGLDTVIANAGITPPPASVRTIDPDDFQRVLDVNITGVFNTVRPALDSVIASGGHVHLVASAASFAPGVGGAAYMMSKAAVEQFGRALRLELAGQGATVGTTYFGVVDTDMARETLVDNPLGPRINGLLKWPLSQQITAEHAARVLVDAVARRKPRSITPWGWAPYAALRGLVNPVIDASLSRSRTIHELLRDVEQQNVELNASRRSAQPDPR</sequence>
<dbReference type="InterPro" id="IPR036291">
    <property type="entry name" value="NAD(P)-bd_dom_sf"/>
</dbReference>
<dbReference type="PRINTS" id="PR00081">
    <property type="entry name" value="GDHRDH"/>
</dbReference>
<dbReference type="NCBIfam" id="NF004526">
    <property type="entry name" value="PRK05872.1"/>
    <property type="match status" value="1"/>
</dbReference>
<gene>
    <name evidence="4" type="ORF">N802_10990</name>
</gene>